<dbReference type="PANTHER" id="PTHR48097">
    <property type="entry name" value="L-THREONINE ALDOLASE-RELATED"/>
    <property type="match status" value="1"/>
</dbReference>
<comment type="caution">
    <text evidence="5">The sequence shown here is derived from an EMBL/GenBank/DDBJ whole genome shotgun (WGS) entry which is preliminary data.</text>
</comment>
<evidence type="ECO:0000313" key="6">
    <source>
        <dbReference type="Proteomes" id="UP000824151"/>
    </source>
</evidence>
<proteinExistence type="inferred from homology"/>
<dbReference type="InterPro" id="IPR015422">
    <property type="entry name" value="PyrdxlP-dep_Trfase_small"/>
</dbReference>
<comment type="similarity">
    <text evidence="2">Belongs to the threonine aldolase family.</text>
</comment>
<sequence length="326" mass="34805">MAALQRANTAAAAPYGDDEITAELTEVARGHFGEQAQIWPVFNGTGANVVALQAALPRWGAVICTENSHIATDEGAAPERVGSIKLLTRRCAEAKLTPGDIVACASSQGFVHAAQPLAVSITQSTESGTLYSTQEMAALAETAHHYGMIVHVDGARLANAAAALDVSLRELTYDVGVDVLSLGGTKNGALAAEAVVVLAPERLSGTDYIRKYSMQLASKHRFISAQLLELLRADLWHRNASHANRQARALGEGLSRIEGITLRGPTVVNAVFAEMPQHVFDGITTAYHCHRWDTSDAGHPVARLMCAWNTSDDDVEEFLAMARELA</sequence>
<reference evidence="5" key="1">
    <citation type="journal article" date="2021" name="PeerJ">
        <title>Extensive microbial diversity within the chicken gut microbiome revealed by metagenomics and culture.</title>
        <authorList>
            <person name="Gilroy R."/>
            <person name="Ravi A."/>
            <person name="Getino M."/>
            <person name="Pursley I."/>
            <person name="Horton D.L."/>
            <person name="Alikhan N.F."/>
            <person name="Baker D."/>
            <person name="Gharbi K."/>
            <person name="Hall N."/>
            <person name="Watson M."/>
            <person name="Adriaenssens E.M."/>
            <person name="Foster-Nyarko E."/>
            <person name="Jarju S."/>
            <person name="Secka A."/>
            <person name="Antonio M."/>
            <person name="Oren A."/>
            <person name="Chaudhuri R.R."/>
            <person name="La Ragione R."/>
            <person name="Hildebrand F."/>
            <person name="Pallen M.J."/>
        </authorList>
    </citation>
    <scope>NUCLEOTIDE SEQUENCE</scope>
    <source>
        <strain evidence="5">ChiHejej3B27-3195</strain>
    </source>
</reference>
<dbReference type="InterPro" id="IPR015424">
    <property type="entry name" value="PyrdxlP-dep_Trfase"/>
</dbReference>
<keyword evidence="3" id="KW-0663">Pyridoxal phosphate</keyword>
<dbReference type="GO" id="GO:0006520">
    <property type="term" value="P:amino acid metabolic process"/>
    <property type="evidence" value="ECO:0007669"/>
    <property type="project" value="InterPro"/>
</dbReference>
<dbReference type="InterPro" id="IPR001597">
    <property type="entry name" value="ArAA_b-elim_lyase/Thr_aldolase"/>
</dbReference>
<reference evidence="5" key="2">
    <citation type="submission" date="2021-04" db="EMBL/GenBank/DDBJ databases">
        <authorList>
            <person name="Gilroy R."/>
        </authorList>
    </citation>
    <scope>NUCLEOTIDE SEQUENCE</scope>
    <source>
        <strain evidence="5">ChiHejej3B27-3195</strain>
    </source>
</reference>
<protein>
    <submittedName>
        <fullName evidence="5">Threonine aldolase</fullName>
    </submittedName>
</protein>
<comment type="cofactor">
    <cofactor evidence="1">
        <name>pyridoxal 5'-phosphate</name>
        <dbReference type="ChEBI" id="CHEBI:597326"/>
    </cofactor>
</comment>
<gene>
    <name evidence="5" type="ORF">H9871_02390</name>
</gene>
<dbReference type="Gene3D" id="3.40.640.10">
    <property type="entry name" value="Type I PLP-dependent aspartate aminotransferase-like (Major domain)"/>
    <property type="match status" value="1"/>
</dbReference>
<dbReference type="AlphaFoldDB" id="A0A9D1S1E4"/>
<dbReference type="Pfam" id="PF01212">
    <property type="entry name" value="Beta_elim_lyase"/>
    <property type="match status" value="1"/>
</dbReference>
<dbReference type="PANTHER" id="PTHR48097:SF5">
    <property type="entry name" value="LOW SPECIFICITY L-THREONINE ALDOLASE"/>
    <property type="match status" value="1"/>
</dbReference>
<evidence type="ECO:0000256" key="3">
    <source>
        <dbReference type="ARBA" id="ARBA00022898"/>
    </source>
</evidence>
<dbReference type="EMBL" id="DXGD01000090">
    <property type="protein sequence ID" value="HIW98970.1"/>
    <property type="molecule type" value="Genomic_DNA"/>
</dbReference>
<feature type="domain" description="Aromatic amino acid beta-eliminating lyase/threonine aldolase" evidence="4">
    <location>
        <begin position="13"/>
        <end position="273"/>
    </location>
</feature>
<dbReference type="GO" id="GO:0016829">
    <property type="term" value="F:lyase activity"/>
    <property type="evidence" value="ECO:0007669"/>
    <property type="project" value="InterPro"/>
</dbReference>
<evidence type="ECO:0000259" key="4">
    <source>
        <dbReference type="Pfam" id="PF01212"/>
    </source>
</evidence>
<organism evidence="5 6">
    <name type="scientific">Candidatus Nesterenkonia stercoripullorum</name>
    <dbReference type="NCBI Taxonomy" id="2838701"/>
    <lineage>
        <taxon>Bacteria</taxon>
        <taxon>Bacillati</taxon>
        <taxon>Actinomycetota</taxon>
        <taxon>Actinomycetes</taxon>
        <taxon>Micrococcales</taxon>
        <taxon>Micrococcaceae</taxon>
        <taxon>Nesterenkonia</taxon>
    </lineage>
</organism>
<dbReference type="SUPFAM" id="SSF53383">
    <property type="entry name" value="PLP-dependent transferases"/>
    <property type="match status" value="1"/>
</dbReference>
<accession>A0A9D1S1E4</accession>
<evidence type="ECO:0000313" key="5">
    <source>
        <dbReference type="EMBL" id="HIW98970.1"/>
    </source>
</evidence>
<name>A0A9D1S1E4_9MICC</name>
<dbReference type="InterPro" id="IPR015421">
    <property type="entry name" value="PyrdxlP-dep_Trfase_major"/>
</dbReference>
<evidence type="ECO:0000256" key="2">
    <source>
        <dbReference type="ARBA" id="ARBA00006966"/>
    </source>
</evidence>
<dbReference type="Gene3D" id="3.90.1150.10">
    <property type="entry name" value="Aspartate Aminotransferase, domain 1"/>
    <property type="match status" value="1"/>
</dbReference>
<dbReference type="Proteomes" id="UP000824151">
    <property type="component" value="Unassembled WGS sequence"/>
</dbReference>
<evidence type="ECO:0000256" key="1">
    <source>
        <dbReference type="ARBA" id="ARBA00001933"/>
    </source>
</evidence>